<geneLocation type="plastid" evidence="2"/>
<feature type="transmembrane region" description="Helical" evidence="1">
    <location>
        <begin position="55"/>
        <end position="72"/>
    </location>
</feature>
<keyword evidence="1" id="KW-0812">Transmembrane</keyword>
<protein>
    <recommendedName>
        <fullName evidence="3">Protein-export membrane protein SecG</fullName>
    </recommendedName>
</protein>
<dbReference type="EMBL" id="MZ156041">
    <property type="protein sequence ID" value="QWK43661.1"/>
    <property type="molecule type" value="Genomic_DNA"/>
</dbReference>
<proteinExistence type="predicted"/>
<keyword evidence="2" id="KW-0934">Plastid</keyword>
<reference evidence="2" key="1">
    <citation type="journal article" date="2021" name="Genome Biol. Evol.">
        <title>Genomic rearrangements and sequence evolution across brown algal organelles.</title>
        <authorList>
            <person name="Starko S."/>
            <person name="Bringloe T.T."/>
            <person name="Gomez M.S."/>
            <person name="Darby H."/>
            <person name="Graham S.W."/>
            <person name="Martone P.T."/>
        </authorList>
    </citation>
    <scope>NUCLEOTIDE SEQUENCE</scope>
</reference>
<gene>
    <name evidence="2" type="primary">ycf47</name>
</gene>
<keyword evidence="1" id="KW-0472">Membrane</keyword>
<dbReference type="AlphaFoldDB" id="A0A8F0FBW8"/>
<evidence type="ECO:0008006" key="3">
    <source>
        <dbReference type="Google" id="ProtNLM"/>
    </source>
</evidence>
<name>A0A8F0FBW8_9PHAE</name>
<evidence type="ECO:0000256" key="1">
    <source>
        <dbReference type="SAM" id="Phobius"/>
    </source>
</evidence>
<sequence length="76" mass="8849">MNFMNVFGIISIVLNILLIILIIIRSPNEQSLQENLAPFQLFESSTKAEESIDKFIRLLTALYFILGIFYSLQKYF</sequence>
<feature type="transmembrane region" description="Helical" evidence="1">
    <location>
        <begin position="6"/>
        <end position="24"/>
    </location>
</feature>
<accession>A0A8F0FBW8</accession>
<evidence type="ECO:0000313" key="2">
    <source>
        <dbReference type="EMBL" id="QWK43661.1"/>
    </source>
</evidence>
<keyword evidence="1" id="KW-1133">Transmembrane helix</keyword>
<organism evidence="2">
    <name type="scientific">Desmarestia aculeata</name>
    <dbReference type="NCBI Taxonomy" id="62298"/>
    <lineage>
        <taxon>Eukaryota</taxon>
        <taxon>Sar</taxon>
        <taxon>Stramenopiles</taxon>
        <taxon>Ochrophyta</taxon>
        <taxon>PX clade</taxon>
        <taxon>Phaeophyceae</taxon>
        <taxon>Desmarestiales</taxon>
        <taxon>Desmarestiaceae</taxon>
        <taxon>Desmarestia</taxon>
    </lineage>
</organism>